<dbReference type="EMBL" id="JAVDQD010000001">
    <property type="protein sequence ID" value="MDR6237995.1"/>
    <property type="molecule type" value="Genomic_DNA"/>
</dbReference>
<dbReference type="EC" id="3.6.1.40" evidence="2"/>
<dbReference type="InterPro" id="IPR043129">
    <property type="entry name" value="ATPase_NBD"/>
</dbReference>
<dbReference type="RefSeq" id="WP_309937465.1">
    <property type="nucleotide sequence ID" value="NZ_AP025305.1"/>
</dbReference>
<dbReference type="PANTHER" id="PTHR30005">
    <property type="entry name" value="EXOPOLYPHOSPHATASE"/>
    <property type="match status" value="1"/>
</dbReference>
<dbReference type="Gene3D" id="3.30.420.40">
    <property type="match status" value="1"/>
</dbReference>
<reference evidence="2" key="1">
    <citation type="submission" date="2023-07" db="EMBL/GenBank/DDBJ databases">
        <title>Genomic Encyclopedia of Type Strains, Phase IV (KMG-IV): sequencing the most valuable type-strain genomes for metagenomic binning, comparative biology and taxonomic classification.</title>
        <authorList>
            <person name="Goeker M."/>
        </authorList>
    </citation>
    <scope>NUCLEOTIDE SEQUENCE</scope>
    <source>
        <strain evidence="2">DSM 26174</strain>
    </source>
</reference>
<proteinExistence type="predicted"/>
<gene>
    <name evidence="2" type="ORF">HNQ88_000971</name>
</gene>
<evidence type="ECO:0000313" key="3">
    <source>
        <dbReference type="Proteomes" id="UP001185092"/>
    </source>
</evidence>
<dbReference type="InterPro" id="IPR050273">
    <property type="entry name" value="GppA/Ppx_hydrolase"/>
</dbReference>
<dbReference type="GO" id="GO:0004309">
    <property type="term" value="F:exopolyphosphatase activity"/>
    <property type="evidence" value="ECO:0007669"/>
    <property type="project" value="UniProtKB-EC"/>
</dbReference>
<name>A0AAE3XK51_9BACT</name>
<dbReference type="GO" id="GO:0008894">
    <property type="term" value="F:guanosine-5'-triphosphate,3'-diphosphate diphosphatase activity"/>
    <property type="evidence" value="ECO:0007669"/>
    <property type="project" value="UniProtKB-EC"/>
</dbReference>
<dbReference type="EC" id="3.6.1.11" evidence="2"/>
<sequence length="314" mass="35577">MGSRRAAIIDLGTNTFNLLIVELKEGSFEIIYTEKIAVRLGHQGISKGIITDEATHRAKETLLYFKQTIDEYKVNSEMVFAGGTSAIRNAQNTENFIQQIKEYTDLDIHVITGEEEASLIYQGVKHALPLYPSLNSLVVDIGGGSVEYIICNNNEIIWKKSIEMGAQRMLDKFHINDPITQNELDELTNYLKEITMPVVEACKANNVRELIGSSGSFDTLAEIYEKQIGKIGDPLRTSYELPASFYYKIHQDLIKKDKDERINIPGMLPMRADMIVVASCLIEYLLNCLNIDHIRVSTYAMKEGLVFKYLEEKH</sequence>
<dbReference type="Gene3D" id="3.30.420.150">
    <property type="entry name" value="Exopolyphosphatase. Domain 2"/>
    <property type="match status" value="1"/>
</dbReference>
<dbReference type="InterPro" id="IPR003695">
    <property type="entry name" value="Ppx_GppA_N"/>
</dbReference>
<dbReference type="Pfam" id="PF02541">
    <property type="entry name" value="Ppx-GppA"/>
    <property type="match status" value="1"/>
</dbReference>
<dbReference type="AlphaFoldDB" id="A0AAE3XK51"/>
<protein>
    <submittedName>
        <fullName evidence="2">Exopolyphosphatase/guanosine-5'-triphosphate, 3'-diphosphate pyrophosphatase</fullName>
        <ecNumber evidence="2">3.6.1.11</ecNumber>
        <ecNumber evidence="2">3.6.1.40</ecNumber>
    </submittedName>
</protein>
<evidence type="ECO:0000259" key="1">
    <source>
        <dbReference type="Pfam" id="PF02541"/>
    </source>
</evidence>
<feature type="domain" description="Ppx/GppA phosphatase N-terminal" evidence="1">
    <location>
        <begin position="19"/>
        <end position="311"/>
    </location>
</feature>
<accession>A0AAE3XK51</accession>
<dbReference type="Proteomes" id="UP001185092">
    <property type="component" value="Unassembled WGS sequence"/>
</dbReference>
<keyword evidence="2" id="KW-0378">Hydrolase</keyword>
<evidence type="ECO:0000313" key="2">
    <source>
        <dbReference type="EMBL" id="MDR6237995.1"/>
    </source>
</evidence>
<dbReference type="PANTHER" id="PTHR30005:SF0">
    <property type="entry name" value="RETROGRADE REGULATION PROTEIN 2"/>
    <property type="match status" value="1"/>
</dbReference>
<dbReference type="SUPFAM" id="SSF53067">
    <property type="entry name" value="Actin-like ATPase domain"/>
    <property type="match status" value="2"/>
</dbReference>
<organism evidence="2 3">
    <name type="scientific">Aureibacter tunicatorum</name>
    <dbReference type="NCBI Taxonomy" id="866807"/>
    <lineage>
        <taxon>Bacteria</taxon>
        <taxon>Pseudomonadati</taxon>
        <taxon>Bacteroidota</taxon>
        <taxon>Cytophagia</taxon>
        <taxon>Cytophagales</taxon>
        <taxon>Persicobacteraceae</taxon>
        <taxon>Aureibacter</taxon>
    </lineage>
</organism>
<dbReference type="CDD" id="cd24055">
    <property type="entry name" value="ASKHA_NBD_ChPPX-like"/>
    <property type="match status" value="1"/>
</dbReference>
<keyword evidence="3" id="KW-1185">Reference proteome</keyword>
<comment type="caution">
    <text evidence="2">The sequence shown here is derived from an EMBL/GenBank/DDBJ whole genome shotgun (WGS) entry which is preliminary data.</text>
</comment>